<comment type="similarity">
    <text evidence="2">Belongs to the glucose-6-phosphate 1-epimerase family.</text>
</comment>
<dbReference type="SUPFAM" id="SSF74650">
    <property type="entry name" value="Galactose mutarotase-like"/>
    <property type="match status" value="1"/>
</dbReference>
<reference evidence="6" key="1">
    <citation type="submission" date="2021-01" db="EMBL/GenBank/DDBJ databases">
        <authorList>
            <person name="Corre E."/>
            <person name="Pelletier E."/>
            <person name="Niang G."/>
            <person name="Scheremetjew M."/>
            <person name="Finn R."/>
            <person name="Kale V."/>
            <person name="Holt S."/>
            <person name="Cochrane G."/>
            <person name="Meng A."/>
            <person name="Brown T."/>
            <person name="Cohen L."/>
        </authorList>
    </citation>
    <scope>NUCLEOTIDE SEQUENCE</scope>
    <source>
        <strain evidence="6">CCMP443</strain>
    </source>
</reference>
<dbReference type="Gene3D" id="2.70.98.10">
    <property type="match status" value="1"/>
</dbReference>
<keyword evidence="4" id="KW-0413">Isomerase</keyword>
<dbReference type="Pfam" id="PF01263">
    <property type="entry name" value="Aldose_epim"/>
    <property type="match status" value="1"/>
</dbReference>
<evidence type="ECO:0000256" key="5">
    <source>
        <dbReference type="SAM" id="MobiDB-lite"/>
    </source>
</evidence>
<dbReference type="EC" id="5.1.3.15" evidence="3"/>
<feature type="region of interest" description="Disordered" evidence="5">
    <location>
        <begin position="1"/>
        <end position="40"/>
    </location>
</feature>
<gene>
    <name evidence="6" type="ORF">HTEP1355_LOCUS12934</name>
</gene>
<dbReference type="InterPro" id="IPR011013">
    <property type="entry name" value="Gal_mutarotase_sf_dom"/>
</dbReference>
<dbReference type="EMBL" id="HBFN01022223">
    <property type="protein sequence ID" value="CAD8799293.1"/>
    <property type="molecule type" value="Transcribed_RNA"/>
</dbReference>
<dbReference type="GO" id="GO:0005737">
    <property type="term" value="C:cytoplasm"/>
    <property type="evidence" value="ECO:0007669"/>
    <property type="project" value="TreeGrafter"/>
</dbReference>
<name>A0A7S0VZ96_9CRYP</name>
<evidence type="ECO:0000256" key="3">
    <source>
        <dbReference type="ARBA" id="ARBA00012083"/>
    </source>
</evidence>
<evidence type="ECO:0000256" key="2">
    <source>
        <dbReference type="ARBA" id="ARBA00005866"/>
    </source>
</evidence>
<dbReference type="AlphaFoldDB" id="A0A7S0VZ96"/>
<dbReference type="InterPro" id="IPR008183">
    <property type="entry name" value="Aldose_1/G6P_1-epimerase"/>
</dbReference>
<feature type="compositionally biased region" description="Low complexity" evidence="5">
    <location>
        <begin position="17"/>
        <end position="27"/>
    </location>
</feature>
<dbReference type="PANTHER" id="PTHR11122">
    <property type="entry name" value="APOSPORY-ASSOCIATED PROTEIN C-RELATED"/>
    <property type="match status" value="1"/>
</dbReference>
<evidence type="ECO:0000256" key="1">
    <source>
        <dbReference type="ARBA" id="ARBA00001096"/>
    </source>
</evidence>
<accession>A0A7S0VZ96</accession>
<dbReference type="GO" id="GO:0047938">
    <property type="term" value="F:glucose-6-phosphate 1-epimerase activity"/>
    <property type="evidence" value="ECO:0007669"/>
    <property type="project" value="UniProtKB-EC"/>
</dbReference>
<dbReference type="CDD" id="cd09020">
    <property type="entry name" value="D-hex-6-P-epi_like"/>
    <property type="match status" value="1"/>
</dbReference>
<protein>
    <recommendedName>
        <fullName evidence="3">glucose-6-phosphate 1-epimerase</fullName>
        <ecNumber evidence="3">5.1.3.15</ecNumber>
    </recommendedName>
</protein>
<dbReference type="GO" id="GO:0030246">
    <property type="term" value="F:carbohydrate binding"/>
    <property type="evidence" value="ECO:0007669"/>
    <property type="project" value="InterPro"/>
</dbReference>
<sequence>MCGPAVHGFLTPPPSLRPSTPLALSGLRPPPPRSGLLSLHASSPFLPTEMDEATNTDPDHPVLKDPVTLTDRFTKEQVTIRRHGACVTSYKTPDYDVFFVRPDAVLDGSKPISGGVPFCFPQFGPGEIQQHGFARNVNWTCADWREEAAGGSRGFSFTRDTARAVYELYDTKYTYNMWPHKFLARYSVDLSAGMLTLDFRVKNLGGKPFTFTGALHTYYAVRDIDAVEIRGDFKGKKYLDKVSGETKTEDRETLTIKEFTDSVYYGMDGDVELVDGDRSVLISPVNEWKDLVVWNPYGEEKMGYKNFVCIENACLEPQEVPAGEWWDSSVEIRPYCNDAPAFMQAMEG</sequence>
<organism evidence="6">
    <name type="scientific">Hemiselmis tepida</name>
    <dbReference type="NCBI Taxonomy" id="464990"/>
    <lineage>
        <taxon>Eukaryota</taxon>
        <taxon>Cryptophyceae</taxon>
        <taxon>Cryptomonadales</taxon>
        <taxon>Hemiselmidaceae</taxon>
        <taxon>Hemiselmis</taxon>
    </lineage>
</organism>
<evidence type="ECO:0000313" key="6">
    <source>
        <dbReference type="EMBL" id="CAD8799293.1"/>
    </source>
</evidence>
<dbReference type="InterPro" id="IPR025532">
    <property type="entry name" value="G6P_1-epimerase"/>
</dbReference>
<evidence type="ECO:0000256" key="4">
    <source>
        <dbReference type="ARBA" id="ARBA00023235"/>
    </source>
</evidence>
<proteinExistence type="inferred from homology"/>
<dbReference type="GO" id="GO:0005975">
    <property type="term" value="P:carbohydrate metabolic process"/>
    <property type="evidence" value="ECO:0007669"/>
    <property type="project" value="InterPro"/>
</dbReference>
<dbReference type="InterPro" id="IPR014718">
    <property type="entry name" value="GH-type_carb-bd"/>
</dbReference>
<comment type="catalytic activity">
    <reaction evidence="1">
        <text>alpha-D-glucose 6-phosphate = beta-D-glucose 6-phosphate</text>
        <dbReference type="Rhea" id="RHEA:16249"/>
        <dbReference type="ChEBI" id="CHEBI:58225"/>
        <dbReference type="ChEBI" id="CHEBI:58247"/>
        <dbReference type="EC" id="5.1.3.15"/>
    </reaction>
</comment>
<dbReference type="PANTHER" id="PTHR11122:SF39">
    <property type="entry name" value="GLUCOSE-6-PHOSPHATE 1-EPIMERASE"/>
    <property type="match status" value="1"/>
</dbReference>